<dbReference type="Proteomes" id="UP000053593">
    <property type="component" value="Unassembled WGS sequence"/>
</dbReference>
<accession>A0A0D0CMI2</accession>
<proteinExistence type="predicted"/>
<keyword evidence="2" id="KW-1185">Reference proteome</keyword>
<protein>
    <submittedName>
        <fullName evidence="1">Uncharacterized protein</fullName>
    </submittedName>
</protein>
<name>A0A0D0CMI2_9AGAR</name>
<dbReference type="AlphaFoldDB" id="A0A0D0CMI2"/>
<gene>
    <name evidence="1" type="ORF">GYMLUDRAFT_819697</name>
</gene>
<sequence length="59" mass="6483">MSVTMMSRLMFNLHTVADSGLYASHRTTLQLEAQSTLSEFRAASVITSDISYNELTVGV</sequence>
<dbReference type="HOGENOM" id="CLU_2960999_0_0_1"/>
<evidence type="ECO:0000313" key="2">
    <source>
        <dbReference type="Proteomes" id="UP000053593"/>
    </source>
</evidence>
<organism evidence="1 2">
    <name type="scientific">Collybiopsis luxurians FD-317 M1</name>
    <dbReference type="NCBI Taxonomy" id="944289"/>
    <lineage>
        <taxon>Eukaryota</taxon>
        <taxon>Fungi</taxon>
        <taxon>Dikarya</taxon>
        <taxon>Basidiomycota</taxon>
        <taxon>Agaricomycotina</taxon>
        <taxon>Agaricomycetes</taxon>
        <taxon>Agaricomycetidae</taxon>
        <taxon>Agaricales</taxon>
        <taxon>Marasmiineae</taxon>
        <taxon>Omphalotaceae</taxon>
        <taxon>Collybiopsis</taxon>
        <taxon>Collybiopsis luxurians</taxon>
    </lineage>
</organism>
<reference evidence="1 2" key="1">
    <citation type="submission" date="2014-04" db="EMBL/GenBank/DDBJ databases">
        <title>Evolutionary Origins and Diversification of the Mycorrhizal Mutualists.</title>
        <authorList>
            <consortium name="DOE Joint Genome Institute"/>
            <consortium name="Mycorrhizal Genomics Consortium"/>
            <person name="Kohler A."/>
            <person name="Kuo A."/>
            <person name="Nagy L.G."/>
            <person name="Floudas D."/>
            <person name="Copeland A."/>
            <person name="Barry K.W."/>
            <person name="Cichocki N."/>
            <person name="Veneault-Fourrey C."/>
            <person name="LaButti K."/>
            <person name="Lindquist E.A."/>
            <person name="Lipzen A."/>
            <person name="Lundell T."/>
            <person name="Morin E."/>
            <person name="Murat C."/>
            <person name="Riley R."/>
            <person name="Ohm R."/>
            <person name="Sun H."/>
            <person name="Tunlid A."/>
            <person name="Henrissat B."/>
            <person name="Grigoriev I.V."/>
            <person name="Hibbett D.S."/>
            <person name="Martin F."/>
        </authorList>
    </citation>
    <scope>NUCLEOTIDE SEQUENCE [LARGE SCALE GENOMIC DNA]</scope>
    <source>
        <strain evidence="1 2">FD-317 M1</strain>
    </source>
</reference>
<dbReference type="EMBL" id="KN834798">
    <property type="protein sequence ID" value="KIK56423.1"/>
    <property type="molecule type" value="Genomic_DNA"/>
</dbReference>
<evidence type="ECO:0000313" key="1">
    <source>
        <dbReference type="EMBL" id="KIK56423.1"/>
    </source>
</evidence>